<keyword evidence="5" id="KW-0175">Coiled coil</keyword>
<dbReference type="Proteomes" id="UP000007241">
    <property type="component" value="Unassembled WGS sequence"/>
</dbReference>
<evidence type="ECO:0000256" key="1">
    <source>
        <dbReference type="ARBA" id="ARBA00022387"/>
    </source>
</evidence>
<dbReference type="SUPFAM" id="SSF50911">
    <property type="entry name" value="Mannose 6-phosphate receptor domain"/>
    <property type="match status" value="1"/>
</dbReference>
<dbReference type="InterPro" id="IPR028146">
    <property type="entry name" value="PRKCSH_N"/>
</dbReference>
<dbReference type="AlphaFoldDB" id="F4P9Y7"/>
<dbReference type="Pfam" id="PF12999">
    <property type="entry name" value="PRKCSH-like"/>
    <property type="match status" value="1"/>
</dbReference>
<evidence type="ECO:0000259" key="6">
    <source>
        <dbReference type="PROSITE" id="PS51914"/>
    </source>
</evidence>
<dbReference type="InterPro" id="IPR036607">
    <property type="entry name" value="PRKCSH"/>
</dbReference>
<evidence type="ECO:0000256" key="5">
    <source>
        <dbReference type="SAM" id="Coils"/>
    </source>
</evidence>
<organism evidence="7 8">
    <name type="scientific">Batrachochytrium dendrobatidis (strain JAM81 / FGSC 10211)</name>
    <name type="common">Frog chytrid fungus</name>
    <dbReference type="NCBI Taxonomy" id="684364"/>
    <lineage>
        <taxon>Eukaryota</taxon>
        <taxon>Fungi</taxon>
        <taxon>Fungi incertae sedis</taxon>
        <taxon>Chytridiomycota</taxon>
        <taxon>Chytridiomycota incertae sedis</taxon>
        <taxon>Chytridiomycetes</taxon>
        <taxon>Rhizophydiales</taxon>
        <taxon>Rhizophydiales incertae sedis</taxon>
        <taxon>Batrachochytrium</taxon>
    </lineage>
</organism>
<keyword evidence="3" id="KW-0256">Endoplasmic reticulum</keyword>
<dbReference type="OrthoDB" id="28322at2759"/>
<keyword evidence="8" id="KW-1185">Reference proteome</keyword>
<proteinExistence type="predicted"/>
<dbReference type="PROSITE" id="PS51914">
    <property type="entry name" value="MRH"/>
    <property type="match status" value="1"/>
</dbReference>
<dbReference type="GO" id="GO:0006491">
    <property type="term" value="P:N-glycan processing"/>
    <property type="evidence" value="ECO:0000318"/>
    <property type="project" value="GO_Central"/>
</dbReference>
<sequence>MTAVNDDYCDCADGSDEPGTSACANSSFYCKNVGHIGQSIPSSRVNDGVCDPECCDGSDEFSGSTKCPNNCIASANAYKINMEAEMAIINQGVKQREQLIAHAEAGKSNREEQAKALGRTIKVANQRISTFKDILEQAKVYEKQRIQKENLDKKIACATRLQDLRNEYKHTLHAAQSIQSKHHALVDAITKLYTLPESIRNDPIIQSLIDVANLNGIDSAEIIPSSDSQQLENIQDYTVDEIEQVLPDPCNDTDVPFGVCVAYSVYYSALYIKDGILAPVHWSGWKWLYQNLMEMGDPDAIYKNPNQAREMLQNAERDLQTMQNQLDDIVNMDKLDMGPHHEWEGLYKKCIKFVAPEYTYEVCPLETVKQIIKGEGDVTLGSFTRWGRRDTTKPSEPYTAMMFENGQQCWNGPSRSVELVLRCGTEFKIVSVNEPSKCEYYMEATSPTVCKRIEVIEHDKTEL</sequence>
<dbReference type="InParanoid" id="F4P9Y7"/>
<dbReference type="PANTHER" id="PTHR12630">
    <property type="entry name" value="N-LINKED OLIGOSACCHARIDE PROCESSING"/>
    <property type="match status" value="1"/>
</dbReference>
<dbReference type="InterPro" id="IPR009011">
    <property type="entry name" value="Man6P_isomerase_rcpt-bd_dom_sf"/>
</dbReference>
<dbReference type="STRING" id="684364.F4P9Y7"/>
<dbReference type="GO" id="GO:0017177">
    <property type="term" value="C:glucosidase II complex"/>
    <property type="evidence" value="ECO:0000318"/>
    <property type="project" value="GO_Central"/>
</dbReference>
<dbReference type="PANTHER" id="PTHR12630:SF1">
    <property type="entry name" value="GLUCOSIDASE 2 SUBUNIT BETA"/>
    <property type="match status" value="1"/>
</dbReference>
<dbReference type="GeneID" id="18244163"/>
<dbReference type="InterPro" id="IPR039794">
    <property type="entry name" value="Gtb1-like"/>
</dbReference>
<keyword evidence="2" id="KW-0732">Signal</keyword>
<name>F4P9Y7_BATDJ</name>
<protein>
    <recommendedName>
        <fullName evidence="1">Glucosidase 2 subunit beta</fullName>
    </recommendedName>
</protein>
<gene>
    <name evidence="7" type="ORF">BATDEDRAFT_91179</name>
</gene>
<feature type="domain" description="MRH" evidence="6">
    <location>
        <begin position="348"/>
        <end position="452"/>
    </location>
</feature>
<keyword evidence="4" id="KW-1015">Disulfide bond</keyword>
<dbReference type="Gene3D" id="2.70.130.10">
    <property type="entry name" value="Mannose-6-phosphate receptor binding domain"/>
    <property type="match status" value="1"/>
</dbReference>
<dbReference type="InterPro" id="IPR044865">
    <property type="entry name" value="MRH_dom"/>
</dbReference>
<dbReference type="OMA" id="GICEDCC"/>
<dbReference type="HOGENOM" id="CLU_016834_1_0_1"/>
<dbReference type="RefSeq" id="XP_006681566.1">
    <property type="nucleotide sequence ID" value="XM_006681503.1"/>
</dbReference>
<evidence type="ECO:0000313" key="8">
    <source>
        <dbReference type="Proteomes" id="UP000007241"/>
    </source>
</evidence>
<feature type="coiled-coil region" evidence="5">
    <location>
        <begin position="305"/>
        <end position="332"/>
    </location>
</feature>
<evidence type="ECO:0000256" key="3">
    <source>
        <dbReference type="ARBA" id="ARBA00022824"/>
    </source>
</evidence>
<evidence type="ECO:0000256" key="2">
    <source>
        <dbReference type="ARBA" id="ARBA00022729"/>
    </source>
</evidence>
<evidence type="ECO:0000313" key="7">
    <source>
        <dbReference type="EMBL" id="EGF78056.1"/>
    </source>
</evidence>
<accession>F4P9Y7</accession>
<reference evidence="7 8" key="1">
    <citation type="submission" date="2009-12" db="EMBL/GenBank/DDBJ databases">
        <title>The draft genome of Batrachochytrium dendrobatidis.</title>
        <authorList>
            <consortium name="US DOE Joint Genome Institute (JGI-PGF)"/>
            <person name="Kuo A."/>
            <person name="Salamov A."/>
            <person name="Schmutz J."/>
            <person name="Lucas S."/>
            <person name="Pitluck S."/>
            <person name="Rosenblum E."/>
            <person name="Stajich J."/>
            <person name="Eisen M."/>
            <person name="Grigoriev I.V."/>
        </authorList>
    </citation>
    <scope>NUCLEOTIDE SEQUENCE [LARGE SCALE GENOMIC DNA]</scope>
    <source>
        <strain evidence="8">JAM81 / FGSC 10211</strain>
    </source>
</reference>
<dbReference type="Pfam" id="PF13015">
    <property type="entry name" value="PRKCSH_1"/>
    <property type="match status" value="1"/>
</dbReference>
<dbReference type="PROSITE" id="PS50068">
    <property type="entry name" value="LDLRA_2"/>
    <property type="match status" value="1"/>
</dbReference>
<dbReference type="InterPro" id="IPR002172">
    <property type="entry name" value="LDrepeatLR_classA_rpt"/>
</dbReference>
<dbReference type="FunCoup" id="F4P9Y7">
    <property type="interactions" value="645"/>
</dbReference>
<evidence type="ECO:0000256" key="4">
    <source>
        <dbReference type="ARBA" id="ARBA00023157"/>
    </source>
</evidence>
<dbReference type="EMBL" id="GL882890">
    <property type="protein sequence ID" value="EGF78056.1"/>
    <property type="molecule type" value="Genomic_DNA"/>
</dbReference>